<comment type="subcellular location">
    <subcellularLocation>
        <location evidence="1">Membrane</location>
        <topology evidence="1">Multi-pass membrane protein</topology>
    </subcellularLocation>
</comment>
<feature type="transmembrane region" description="Helical" evidence="10">
    <location>
        <begin position="435"/>
        <end position="455"/>
    </location>
</feature>
<dbReference type="Proteomes" id="UP000326396">
    <property type="component" value="Linkage Group LG15"/>
</dbReference>
<feature type="binding site" evidence="7">
    <location>
        <position position="347"/>
    </location>
    <ligand>
        <name>Ca(2+)</name>
        <dbReference type="ChEBI" id="CHEBI:29108"/>
    </ligand>
</feature>
<evidence type="ECO:0000256" key="5">
    <source>
        <dbReference type="ARBA" id="ARBA00022989"/>
    </source>
</evidence>
<feature type="binding site" evidence="7">
    <location>
        <position position="336"/>
    </location>
    <ligand>
        <name>Ca(2+)</name>
        <dbReference type="ChEBI" id="CHEBI:29108"/>
    </ligand>
</feature>
<dbReference type="GO" id="GO:0009651">
    <property type="term" value="P:response to salt stress"/>
    <property type="evidence" value="ECO:0007669"/>
    <property type="project" value="InterPro"/>
</dbReference>
<evidence type="ECO:0000256" key="6">
    <source>
        <dbReference type="ARBA" id="ARBA00023136"/>
    </source>
</evidence>
<keyword evidence="4" id="KW-0378">Hydrolase</keyword>
<accession>A0A5N6P545</accession>
<dbReference type="GO" id="GO:0016811">
    <property type="term" value="F:hydrolase activity, acting on carbon-nitrogen (but not peptide) bonds, in linear amides"/>
    <property type="evidence" value="ECO:0007669"/>
    <property type="project" value="InterPro"/>
</dbReference>
<comment type="cofactor">
    <cofactor evidence="8">
        <name>Zn(2+)</name>
        <dbReference type="ChEBI" id="CHEBI:29105"/>
    </cofactor>
</comment>
<evidence type="ECO:0000256" key="10">
    <source>
        <dbReference type="SAM" id="Phobius"/>
    </source>
</evidence>
<dbReference type="PANTHER" id="PTHR46852:SF1">
    <property type="entry name" value="ALKALINE PHYTOCERAMIDASE FAMILY PROTEIN, EXPRESSED"/>
    <property type="match status" value="1"/>
</dbReference>
<dbReference type="InterPro" id="IPR008901">
    <property type="entry name" value="ACER"/>
</dbReference>
<feature type="binding site" evidence="8">
    <location>
        <position position="395"/>
    </location>
    <ligand>
        <name>Zn(2+)</name>
        <dbReference type="ChEBI" id="CHEBI:29105"/>
        <note>catalytic</note>
    </ligand>
</feature>
<evidence type="ECO:0000256" key="9">
    <source>
        <dbReference type="SAM" id="MobiDB-lite"/>
    </source>
</evidence>
<comment type="caution">
    <text evidence="11">The sequence shown here is derived from an EMBL/GenBank/DDBJ whole genome shotgun (WGS) entry which is preliminary data.</text>
</comment>
<reference evidence="11 12" key="1">
    <citation type="submission" date="2019-05" db="EMBL/GenBank/DDBJ databases">
        <title>Mikania micrantha, genome provides insights into the molecular mechanism of rapid growth.</title>
        <authorList>
            <person name="Liu B."/>
        </authorList>
    </citation>
    <scope>NUCLEOTIDE SEQUENCE [LARGE SCALE GENOMIC DNA]</scope>
    <source>
        <strain evidence="11">NLD-2019</strain>
        <tissue evidence="11">Leaf</tissue>
    </source>
</reference>
<dbReference type="GO" id="GO:0006914">
    <property type="term" value="P:autophagy"/>
    <property type="evidence" value="ECO:0007669"/>
    <property type="project" value="InterPro"/>
</dbReference>
<evidence type="ECO:0000256" key="2">
    <source>
        <dbReference type="ARBA" id="ARBA00009780"/>
    </source>
</evidence>
<evidence type="ECO:0000256" key="3">
    <source>
        <dbReference type="ARBA" id="ARBA00022692"/>
    </source>
</evidence>
<evidence type="ECO:0000256" key="4">
    <source>
        <dbReference type="ARBA" id="ARBA00022801"/>
    </source>
</evidence>
<sequence>MGSLDTVQEMRTFDTAIKLLTAKSHEITQKHNAPSPAPSRRVPRGQGDPDPFGSDLRASPRSLLDPGPMSVVNSTWILCTTKCALVIDDVTLRTQLSQGWHTTIGHKRRRQRWKADGGGEGWMTALKAICNGMKAIYNGESDSLGGDDGRRRATICKGGQQRVENVAYGWKHDGKHTKGDDLQKVGVGDSIQGHLFFGGYDGLKRTCYLKCYSVLRRWSTGNSNFASVTLTCMELMKIIIVEYFWILILSKGMLVLDSCPIGQYEIPEHKVYSATKHQRVVGAYARGTSSLTVFGWEQYMMDDPVQFPFRLTLTSKMAFATSSFWGPVTSTTEWCEQNYVYSSYIAEFYNTISNIPSIILALIGLVIALSQRFEKRFSILHISNMILAIGSMLFHSTLQRLQQQGDETPMVWEMLLYIYILYSPDWHYKSTMPIFLFLYGHALWHLLIAFNSFFANEFLMFCRAQQRGWNPRIEHFSGFLPYVRILKPKAD</sequence>
<keyword evidence="5 10" id="KW-1133">Transmembrane helix</keyword>
<dbReference type="GO" id="GO:0046872">
    <property type="term" value="F:metal ion binding"/>
    <property type="evidence" value="ECO:0007669"/>
    <property type="project" value="UniProtKB-KW"/>
</dbReference>
<dbReference type="InterPro" id="IPR044219">
    <property type="entry name" value="ACER_plant"/>
</dbReference>
<keyword evidence="7" id="KW-0106">Calcium</keyword>
<dbReference type="OrthoDB" id="187171at2759"/>
<keyword evidence="12" id="KW-1185">Reference proteome</keyword>
<dbReference type="GO" id="GO:0016020">
    <property type="term" value="C:membrane"/>
    <property type="evidence" value="ECO:0007669"/>
    <property type="project" value="UniProtKB-SubCell"/>
</dbReference>
<keyword evidence="3 10" id="KW-0812">Transmembrane</keyword>
<evidence type="ECO:0000313" key="11">
    <source>
        <dbReference type="EMBL" id="KAD5803673.1"/>
    </source>
</evidence>
<keyword evidence="8" id="KW-0862">Zinc</keyword>
<evidence type="ECO:0000256" key="8">
    <source>
        <dbReference type="PIRSR" id="PIRSR608901-2"/>
    </source>
</evidence>
<feature type="transmembrane region" description="Helical" evidence="10">
    <location>
        <begin position="348"/>
        <end position="370"/>
    </location>
</feature>
<evidence type="ECO:0000256" key="7">
    <source>
        <dbReference type="PIRSR" id="PIRSR608901-1"/>
    </source>
</evidence>
<protein>
    <submittedName>
        <fullName evidence="11">Uncharacterized protein</fullName>
    </submittedName>
</protein>
<dbReference type="GO" id="GO:0098542">
    <property type="term" value="P:defense response to other organism"/>
    <property type="evidence" value="ECO:0007669"/>
    <property type="project" value="InterPro"/>
</dbReference>
<organism evidence="11 12">
    <name type="scientific">Mikania micrantha</name>
    <name type="common">bitter vine</name>
    <dbReference type="NCBI Taxonomy" id="192012"/>
    <lineage>
        <taxon>Eukaryota</taxon>
        <taxon>Viridiplantae</taxon>
        <taxon>Streptophyta</taxon>
        <taxon>Embryophyta</taxon>
        <taxon>Tracheophyta</taxon>
        <taxon>Spermatophyta</taxon>
        <taxon>Magnoliopsida</taxon>
        <taxon>eudicotyledons</taxon>
        <taxon>Gunneridae</taxon>
        <taxon>Pentapetalae</taxon>
        <taxon>asterids</taxon>
        <taxon>campanulids</taxon>
        <taxon>Asterales</taxon>
        <taxon>Asteraceae</taxon>
        <taxon>Asteroideae</taxon>
        <taxon>Heliantheae alliance</taxon>
        <taxon>Eupatorieae</taxon>
        <taxon>Mikania</taxon>
    </lineage>
</organism>
<gene>
    <name evidence="11" type="ORF">E3N88_15033</name>
</gene>
<feature type="binding site" evidence="7">
    <location>
        <position position="334"/>
    </location>
    <ligand>
        <name>Ca(2+)</name>
        <dbReference type="ChEBI" id="CHEBI:29108"/>
    </ligand>
</feature>
<dbReference type="EMBL" id="SZYD01000007">
    <property type="protein sequence ID" value="KAD5803673.1"/>
    <property type="molecule type" value="Genomic_DNA"/>
</dbReference>
<feature type="region of interest" description="Disordered" evidence="9">
    <location>
        <begin position="25"/>
        <end position="65"/>
    </location>
</feature>
<name>A0A5N6P545_9ASTR</name>
<dbReference type="GO" id="GO:0006672">
    <property type="term" value="P:ceramide metabolic process"/>
    <property type="evidence" value="ECO:0007669"/>
    <property type="project" value="InterPro"/>
</dbReference>
<feature type="transmembrane region" description="Helical" evidence="10">
    <location>
        <begin position="377"/>
        <end position="398"/>
    </location>
</feature>
<keyword evidence="6 10" id="KW-0472">Membrane</keyword>
<keyword evidence="7" id="KW-0479">Metal-binding</keyword>
<comment type="similarity">
    <text evidence="2">Belongs to the alkaline ceramidase family.</text>
</comment>
<feature type="binding site" evidence="7">
    <location>
        <position position="338"/>
    </location>
    <ligand>
        <name>Ca(2+)</name>
        <dbReference type="ChEBI" id="CHEBI:29108"/>
    </ligand>
</feature>
<evidence type="ECO:0000256" key="1">
    <source>
        <dbReference type="ARBA" id="ARBA00004141"/>
    </source>
</evidence>
<dbReference type="PANTHER" id="PTHR46852">
    <property type="entry name" value="ALKALINE CERAMIDASE"/>
    <property type="match status" value="1"/>
</dbReference>
<proteinExistence type="inferred from homology"/>
<evidence type="ECO:0000313" key="12">
    <source>
        <dbReference type="Proteomes" id="UP000326396"/>
    </source>
</evidence>
<dbReference type="AlphaFoldDB" id="A0A5N6P545"/>
<dbReference type="Pfam" id="PF05875">
    <property type="entry name" value="Ceramidase"/>
    <property type="match status" value="1"/>
</dbReference>